<feature type="transmembrane region" description="Helical" evidence="5">
    <location>
        <begin position="36"/>
        <end position="59"/>
    </location>
</feature>
<dbReference type="InterPro" id="IPR000462">
    <property type="entry name" value="CDP-OH_P_trans"/>
</dbReference>
<gene>
    <name evidence="6" type="ORF">Pla110_12080</name>
</gene>
<dbReference type="EMBL" id="CP036281">
    <property type="protein sequence ID" value="QDU79498.1"/>
    <property type="molecule type" value="Genomic_DNA"/>
</dbReference>
<evidence type="ECO:0000256" key="4">
    <source>
        <dbReference type="RuleBase" id="RU003750"/>
    </source>
</evidence>
<protein>
    <submittedName>
        <fullName evidence="6">CDP-alcohol phosphatidyltransferase</fullName>
    </submittedName>
</protein>
<dbReference type="InterPro" id="IPR048254">
    <property type="entry name" value="CDP_ALCOHOL_P_TRANSF_CS"/>
</dbReference>
<dbReference type="InterPro" id="IPR014472">
    <property type="entry name" value="CHOPT"/>
</dbReference>
<sequence>MSQRISHSLIDPFLGPRLKALYPTLSIPRSFPPEGIILVGHLFALLGGVGFAWATTVWWGGLLAAVGVFGNHLADCLDGTHARATGQCRNGGELLDHFTDPISFCYWMIGIAVACGRLDFGIALILILMAMAVLTNIKAKMIGEFTLSTFGPTEFKTLLCAFGIFQTSWGILQGFTLLPIIAYWTAIGLIVIGAVGLLVNLIQAVKEVNEKGAAPDTSEWNNTRS</sequence>
<keyword evidence="3 5" id="KW-0472">Membrane</keyword>
<keyword evidence="2 4" id="KW-0808">Transferase</keyword>
<dbReference type="Pfam" id="PF01066">
    <property type="entry name" value="CDP-OH_P_transf"/>
    <property type="match status" value="1"/>
</dbReference>
<dbReference type="RefSeq" id="WP_144994145.1">
    <property type="nucleotide sequence ID" value="NZ_CP036281.1"/>
</dbReference>
<dbReference type="KEGG" id="plon:Pla110_12080"/>
<organism evidence="6 7">
    <name type="scientific">Polystyrenella longa</name>
    <dbReference type="NCBI Taxonomy" id="2528007"/>
    <lineage>
        <taxon>Bacteria</taxon>
        <taxon>Pseudomonadati</taxon>
        <taxon>Planctomycetota</taxon>
        <taxon>Planctomycetia</taxon>
        <taxon>Planctomycetales</taxon>
        <taxon>Planctomycetaceae</taxon>
        <taxon>Polystyrenella</taxon>
    </lineage>
</organism>
<evidence type="ECO:0000256" key="5">
    <source>
        <dbReference type="SAM" id="Phobius"/>
    </source>
</evidence>
<keyword evidence="7" id="KW-1185">Reference proteome</keyword>
<evidence type="ECO:0000256" key="1">
    <source>
        <dbReference type="ARBA" id="ARBA00004370"/>
    </source>
</evidence>
<dbReference type="GO" id="GO:0016780">
    <property type="term" value="F:phosphotransferase activity, for other substituted phosphate groups"/>
    <property type="evidence" value="ECO:0007669"/>
    <property type="project" value="InterPro"/>
</dbReference>
<dbReference type="PROSITE" id="PS00379">
    <property type="entry name" value="CDP_ALCOHOL_P_TRANSF"/>
    <property type="match status" value="1"/>
</dbReference>
<dbReference type="OrthoDB" id="272054at2"/>
<reference evidence="6 7" key="1">
    <citation type="submission" date="2019-02" db="EMBL/GenBank/DDBJ databases">
        <title>Deep-cultivation of Planctomycetes and their phenomic and genomic characterization uncovers novel biology.</title>
        <authorList>
            <person name="Wiegand S."/>
            <person name="Jogler M."/>
            <person name="Boedeker C."/>
            <person name="Pinto D."/>
            <person name="Vollmers J."/>
            <person name="Rivas-Marin E."/>
            <person name="Kohn T."/>
            <person name="Peeters S.H."/>
            <person name="Heuer A."/>
            <person name="Rast P."/>
            <person name="Oberbeckmann S."/>
            <person name="Bunk B."/>
            <person name="Jeske O."/>
            <person name="Meyerdierks A."/>
            <person name="Storesund J.E."/>
            <person name="Kallscheuer N."/>
            <person name="Luecker S."/>
            <person name="Lage O.M."/>
            <person name="Pohl T."/>
            <person name="Merkel B.J."/>
            <person name="Hornburger P."/>
            <person name="Mueller R.-W."/>
            <person name="Bruemmer F."/>
            <person name="Labrenz M."/>
            <person name="Spormann A.M."/>
            <person name="Op den Camp H."/>
            <person name="Overmann J."/>
            <person name="Amann R."/>
            <person name="Jetten M.S.M."/>
            <person name="Mascher T."/>
            <person name="Medema M.H."/>
            <person name="Devos D.P."/>
            <person name="Kaster A.-K."/>
            <person name="Ovreas L."/>
            <person name="Rohde M."/>
            <person name="Galperin M.Y."/>
            <person name="Jogler C."/>
        </authorList>
    </citation>
    <scope>NUCLEOTIDE SEQUENCE [LARGE SCALE GENOMIC DNA]</scope>
    <source>
        <strain evidence="6 7">Pla110</strain>
    </source>
</reference>
<dbReference type="Gene3D" id="1.20.120.1760">
    <property type="match status" value="1"/>
</dbReference>
<dbReference type="PANTHER" id="PTHR10414:SF37">
    <property type="entry name" value="BB IN A BOXCAR, ISOFORM C"/>
    <property type="match status" value="1"/>
</dbReference>
<comment type="subcellular location">
    <subcellularLocation>
        <location evidence="1">Membrane</location>
    </subcellularLocation>
</comment>
<proteinExistence type="inferred from homology"/>
<dbReference type="AlphaFoldDB" id="A0A518CJT8"/>
<name>A0A518CJT8_9PLAN</name>
<feature type="transmembrane region" description="Helical" evidence="5">
    <location>
        <begin position="106"/>
        <end position="134"/>
    </location>
</feature>
<dbReference type="GO" id="GO:0016020">
    <property type="term" value="C:membrane"/>
    <property type="evidence" value="ECO:0007669"/>
    <property type="project" value="UniProtKB-SubCell"/>
</dbReference>
<accession>A0A518CJT8</accession>
<evidence type="ECO:0000256" key="3">
    <source>
        <dbReference type="ARBA" id="ARBA00023136"/>
    </source>
</evidence>
<evidence type="ECO:0000313" key="6">
    <source>
        <dbReference type="EMBL" id="QDU79498.1"/>
    </source>
</evidence>
<dbReference type="PANTHER" id="PTHR10414">
    <property type="entry name" value="ETHANOLAMINEPHOSPHOTRANSFERASE"/>
    <property type="match status" value="1"/>
</dbReference>
<dbReference type="Proteomes" id="UP000317178">
    <property type="component" value="Chromosome"/>
</dbReference>
<evidence type="ECO:0000313" key="7">
    <source>
        <dbReference type="Proteomes" id="UP000317178"/>
    </source>
</evidence>
<keyword evidence="5" id="KW-1133">Transmembrane helix</keyword>
<comment type="similarity">
    <text evidence="4">Belongs to the CDP-alcohol phosphatidyltransferase class-I family.</text>
</comment>
<evidence type="ECO:0000256" key="2">
    <source>
        <dbReference type="ARBA" id="ARBA00022679"/>
    </source>
</evidence>
<dbReference type="GO" id="GO:0008654">
    <property type="term" value="P:phospholipid biosynthetic process"/>
    <property type="evidence" value="ECO:0007669"/>
    <property type="project" value="InterPro"/>
</dbReference>
<dbReference type="InterPro" id="IPR043130">
    <property type="entry name" value="CDP-OH_PTrfase_TM_dom"/>
</dbReference>
<keyword evidence="5" id="KW-0812">Transmembrane</keyword>
<feature type="transmembrane region" description="Helical" evidence="5">
    <location>
        <begin position="181"/>
        <end position="202"/>
    </location>
</feature>